<evidence type="ECO:0000313" key="2">
    <source>
        <dbReference type="Proteomes" id="UP000663823"/>
    </source>
</evidence>
<sequence>FAHIYVLIILSHPNKLFLGQTIGQSNYFCSANGSDIEFTLSSSSHSAWQSTINCFLAQCNVDSSNNNSCRSSATPCYDYRTMMNISVCAPGILCSILEPCDNITSQCTSNNSVCIINSCCSSRAVCLPLSVTSFCLSGIDTLRLTYKYSLIDLYD</sequence>
<name>A0A820AI65_9BILA</name>
<organism evidence="1 2">
    <name type="scientific">Rotaria sordida</name>
    <dbReference type="NCBI Taxonomy" id="392033"/>
    <lineage>
        <taxon>Eukaryota</taxon>
        <taxon>Metazoa</taxon>
        <taxon>Spiralia</taxon>
        <taxon>Gnathifera</taxon>
        <taxon>Rotifera</taxon>
        <taxon>Eurotatoria</taxon>
        <taxon>Bdelloidea</taxon>
        <taxon>Philodinida</taxon>
        <taxon>Philodinidae</taxon>
        <taxon>Rotaria</taxon>
    </lineage>
</organism>
<comment type="caution">
    <text evidence="1">The sequence shown here is derived from an EMBL/GenBank/DDBJ whole genome shotgun (WGS) entry which is preliminary data.</text>
</comment>
<accession>A0A820AI65</accession>
<dbReference type="Proteomes" id="UP000663823">
    <property type="component" value="Unassembled WGS sequence"/>
</dbReference>
<feature type="non-terminal residue" evidence="1">
    <location>
        <position position="1"/>
    </location>
</feature>
<dbReference type="EMBL" id="CAJOAX010020241">
    <property type="protein sequence ID" value="CAF4193610.1"/>
    <property type="molecule type" value="Genomic_DNA"/>
</dbReference>
<proteinExistence type="predicted"/>
<reference evidence="1" key="1">
    <citation type="submission" date="2021-02" db="EMBL/GenBank/DDBJ databases">
        <authorList>
            <person name="Nowell W R."/>
        </authorList>
    </citation>
    <scope>NUCLEOTIDE SEQUENCE</scope>
</reference>
<protein>
    <submittedName>
        <fullName evidence="1">Uncharacterized protein</fullName>
    </submittedName>
</protein>
<gene>
    <name evidence="1" type="ORF">OTI717_LOCUS38266</name>
</gene>
<evidence type="ECO:0000313" key="1">
    <source>
        <dbReference type="EMBL" id="CAF4193610.1"/>
    </source>
</evidence>
<dbReference type="AlphaFoldDB" id="A0A820AI65"/>